<reference evidence="2" key="1">
    <citation type="submission" date="2018-06" db="EMBL/GenBank/DDBJ databases">
        <authorList>
            <person name="Zhirakovskaya E."/>
        </authorList>
    </citation>
    <scope>NUCLEOTIDE SEQUENCE</scope>
</reference>
<proteinExistence type="predicted"/>
<evidence type="ECO:0000259" key="1">
    <source>
        <dbReference type="Pfam" id="PF06568"/>
    </source>
</evidence>
<organism evidence="2">
    <name type="scientific">hydrothermal vent metagenome</name>
    <dbReference type="NCBI Taxonomy" id="652676"/>
    <lineage>
        <taxon>unclassified sequences</taxon>
        <taxon>metagenomes</taxon>
        <taxon>ecological metagenomes</taxon>
    </lineage>
</organism>
<dbReference type="InterPro" id="IPR009506">
    <property type="entry name" value="YjiS-like"/>
</dbReference>
<protein>
    <recommendedName>
        <fullName evidence="1">YjiS-like domain-containing protein</fullName>
    </recommendedName>
</protein>
<gene>
    <name evidence="2" type="ORF">MNBD_ALPHA08-282</name>
</gene>
<dbReference type="AlphaFoldDB" id="A0A3B0S4K5"/>
<sequence>MTAITFDYNTDVLRSLFRLVVKGPLNGFKAIHKFYVRTKAENELAAMDDHLLADIGVTRGEIHQKVWGI</sequence>
<dbReference type="EMBL" id="UOEC01000129">
    <property type="protein sequence ID" value="VAV95726.1"/>
    <property type="molecule type" value="Genomic_DNA"/>
</dbReference>
<name>A0A3B0S4K5_9ZZZZ</name>
<feature type="domain" description="YjiS-like" evidence="1">
    <location>
        <begin position="42"/>
        <end position="63"/>
    </location>
</feature>
<dbReference type="Pfam" id="PF06568">
    <property type="entry name" value="YjiS-like"/>
    <property type="match status" value="1"/>
</dbReference>
<accession>A0A3B0S4K5</accession>
<evidence type="ECO:0000313" key="2">
    <source>
        <dbReference type="EMBL" id="VAV95726.1"/>
    </source>
</evidence>